<dbReference type="OrthoDB" id="3257061at2759"/>
<feature type="region of interest" description="Disordered" evidence="1">
    <location>
        <begin position="19"/>
        <end position="48"/>
    </location>
</feature>
<dbReference type="Pfam" id="PF20209">
    <property type="entry name" value="DUF6570"/>
    <property type="match status" value="1"/>
</dbReference>
<protein>
    <submittedName>
        <fullName evidence="3">Unnamed protein product</fullName>
    </submittedName>
</protein>
<dbReference type="InterPro" id="IPR046700">
    <property type="entry name" value="DUF6570"/>
</dbReference>
<gene>
    <name evidence="3" type="ORF">Pfra01_002273800</name>
</gene>
<proteinExistence type="predicted"/>
<sequence length="286" mass="32555">MVKPPKSIRAAKAAKRILQRITTQLEPQPRKRRRRRSAPDAAEAGDTVTRLARHEETKQRNVVAQLQPREIKRKRMGGAIQGGLHESRNKDAASFFAAIDAPFLRICGSCGELTKSEQSVIKTFEPEADRFAPLRNKAGKCEVIAEGVFTDQICGLKKIWLCKRWDKSLRESVVPKFCRASGFRIATVPSELAVLNRMEARLIGLGILFTTCVNLYSDGQEFTRRNSINYWNNAFDVVLDLPRPLSKCGIVYLKTLEAKSTKFFRVRPDLIRRTLCWLIDHNPLYK</sequence>
<name>A0A9W7D6P5_9STRA</name>
<evidence type="ECO:0000313" key="4">
    <source>
        <dbReference type="Proteomes" id="UP001165121"/>
    </source>
</evidence>
<keyword evidence="4" id="KW-1185">Reference proteome</keyword>
<reference evidence="3" key="1">
    <citation type="submission" date="2023-04" db="EMBL/GenBank/DDBJ databases">
        <title>Phytophthora fragariaefolia NBRC 109709.</title>
        <authorList>
            <person name="Ichikawa N."/>
            <person name="Sato H."/>
            <person name="Tonouchi N."/>
        </authorList>
    </citation>
    <scope>NUCLEOTIDE SEQUENCE</scope>
    <source>
        <strain evidence="3">NBRC 109709</strain>
    </source>
</reference>
<evidence type="ECO:0000256" key="1">
    <source>
        <dbReference type="SAM" id="MobiDB-lite"/>
    </source>
</evidence>
<evidence type="ECO:0000259" key="2">
    <source>
        <dbReference type="Pfam" id="PF20209"/>
    </source>
</evidence>
<dbReference type="EMBL" id="BSXT01003508">
    <property type="protein sequence ID" value="GMF54467.1"/>
    <property type="molecule type" value="Genomic_DNA"/>
</dbReference>
<dbReference type="Proteomes" id="UP001165121">
    <property type="component" value="Unassembled WGS sequence"/>
</dbReference>
<comment type="caution">
    <text evidence="3">The sequence shown here is derived from an EMBL/GenBank/DDBJ whole genome shotgun (WGS) entry which is preliminary data.</text>
</comment>
<feature type="domain" description="DUF6570" evidence="2">
    <location>
        <begin position="174"/>
        <end position="286"/>
    </location>
</feature>
<accession>A0A9W7D6P5</accession>
<organism evidence="3 4">
    <name type="scientific">Phytophthora fragariaefolia</name>
    <dbReference type="NCBI Taxonomy" id="1490495"/>
    <lineage>
        <taxon>Eukaryota</taxon>
        <taxon>Sar</taxon>
        <taxon>Stramenopiles</taxon>
        <taxon>Oomycota</taxon>
        <taxon>Peronosporomycetes</taxon>
        <taxon>Peronosporales</taxon>
        <taxon>Peronosporaceae</taxon>
        <taxon>Phytophthora</taxon>
    </lineage>
</organism>
<dbReference type="AlphaFoldDB" id="A0A9W7D6P5"/>
<evidence type="ECO:0000313" key="3">
    <source>
        <dbReference type="EMBL" id="GMF54467.1"/>
    </source>
</evidence>